<dbReference type="InterPro" id="IPR051199">
    <property type="entry name" value="LPS_LOS_Heptosyltrfase"/>
</dbReference>
<keyword evidence="1" id="KW-0328">Glycosyltransferase</keyword>
<dbReference type="KEGG" id="lala:AB8B28_11565"/>
<dbReference type="RefSeq" id="WP_369715921.1">
    <property type="nucleotide sequence ID" value="NZ_CP165647.1"/>
</dbReference>
<dbReference type="GO" id="GO:0005829">
    <property type="term" value="C:cytosol"/>
    <property type="evidence" value="ECO:0007669"/>
    <property type="project" value="TreeGrafter"/>
</dbReference>
<evidence type="ECO:0000256" key="1">
    <source>
        <dbReference type="ARBA" id="ARBA00022676"/>
    </source>
</evidence>
<protein>
    <submittedName>
        <fullName evidence="3">Glycosyltransferase family 9 protein</fullName>
    </submittedName>
</protein>
<dbReference type="SUPFAM" id="SSF53756">
    <property type="entry name" value="UDP-Glycosyltransferase/glycogen phosphorylase"/>
    <property type="match status" value="1"/>
</dbReference>
<proteinExistence type="predicted"/>
<gene>
    <name evidence="3" type="ORF">AB8B28_11565</name>
</gene>
<accession>A0AB39V3K6</accession>
<organism evidence="3">
    <name type="scientific">Leptotrichia alba</name>
    <dbReference type="NCBI Taxonomy" id="3239304"/>
    <lineage>
        <taxon>Bacteria</taxon>
        <taxon>Fusobacteriati</taxon>
        <taxon>Fusobacteriota</taxon>
        <taxon>Fusobacteriia</taxon>
        <taxon>Fusobacteriales</taxon>
        <taxon>Leptotrichiaceae</taxon>
        <taxon>Leptotrichia</taxon>
    </lineage>
</organism>
<dbReference type="PANTHER" id="PTHR30160">
    <property type="entry name" value="TETRAACYLDISACCHARIDE 4'-KINASE-RELATED"/>
    <property type="match status" value="1"/>
</dbReference>
<dbReference type="EMBL" id="CP165647">
    <property type="protein sequence ID" value="XDU62242.1"/>
    <property type="molecule type" value="Genomic_DNA"/>
</dbReference>
<dbReference type="InterPro" id="IPR002201">
    <property type="entry name" value="Glyco_trans_9"/>
</dbReference>
<dbReference type="GO" id="GO:0009244">
    <property type="term" value="P:lipopolysaccharide core region biosynthetic process"/>
    <property type="evidence" value="ECO:0007669"/>
    <property type="project" value="TreeGrafter"/>
</dbReference>
<dbReference type="GO" id="GO:0008713">
    <property type="term" value="F:ADP-heptose-lipopolysaccharide heptosyltransferase activity"/>
    <property type="evidence" value="ECO:0007669"/>
    <property type="project" value="TreeGrafter"/>
</dbReference>
<reference evidence="3" key="1">
    <citation type="submission" date="2024-07" db="EMBL/GenBank/DDBJ databases">
        <authorList>
            <person name="Li X.-J."/>
            <person name="Wang X."/>
        </authorList>
    </citation>
    <scope>NUCLEOTIDE SEQUENCE</scope>
    <source>
        <strain evidence="3">HSP-536</strain>
    </source>
</reference>
<name>A0AB39V3K6_9FUSO</name>
<dbReference type="Gene3D" id="3.40.50.2000">
    <property type="entry name" value="Glycogen Phosphorylase B"/>
    <property type="match status" value="2"/>
</dbReference>
<evidence type="ECO:0000256" key="2">
    <source>
        <dbReference type="ARBA" id="ARBA00022679"/>
    </source>
</evidence>
<dbReference type="Pfam" id="PF01075">
    <property type="entry name" value="Glyco_transf_9"/>
    <property type="match status" value="1"/>
</dbReference>
<keyword evidence="2" id="KW-0808">Transferase</keyword>
<dbReference type="AlphaFoldDB" id="A0AB39V3K6"/>
<sequence length="372" mass="43642">MSIINGIKSKIIIRLFGSKKKHKNINLKNIKSILLNPKDSIGDTLMCFCYARQLRKMYPDAKLGIVVTERNIEFAKLNNENEKIIDTIVKRQDVLKNHKKWDMLLDFLSKENTKRMIWKKILRPKITMIFGETNENHYYNRKTLKNYDFDCTPPIETHIVDYLINSEFSKYFKIEREKPHIELLKINIEKMEKFWKTDSEKKIKILLLPQGSDREMNPKEVASLLNNIENDKINKVKIIMGKTDRSEEYFKKLKIFLNKQLDISLSPKFNIREYLLFMAASDLVIGVDGGGIHMASSLNKPLLSFYANNKYNLCRWSPITSAESLQVVSKIEGNHNQTYNFPMSEPIEWLNFQIKKHIDIKFSIPGNKNNDT</sequence>
<evidence type="ECO:0000313" key="3">
    <source>
        <dbReference type="EMBL" id="XDU62242.1"/>
    </source>
</evidence>